<proteinExistence type="predicted"/>
<dbReference type="Proteomes" id="UP001341840">
    <property type="component" value="Unassembled WGS sequence"/>
</dbReference>
<protein>
    <submittedName>
        <fullName evidence="1">Uncharacterized protein</fullName>
    </submittedName>
</protein>
<organism evidence="1 2">
    <name type="scientific">Stylosanthes scabra</name>
    <dbReference type="NCBI Taxonomy" id="79078"/>
    <lineage>
        <taxon>Eukaryota</taxon>
        <taxon>Viridiplantae</taxon>
        <taxon>Streptophyta</taxon>
        <taxon>Embryophyta</taxon>
        <taxon>Tracheophyta</taxon>
        <taxon>Spermatophyta</taxon>
        <taxon>Magnoliopsida</taxon>
        <taxon>eudicotyledons</taxon>
        <taxon>Gunneridae</taxon>
        <taxon>Pentapetalae</taxon>
        <taxon>rosids</taxon>
        <taxon>fabids</taxon>
        <taxon>Fabales</taxon>
        <taxon>Fabaceae</taxon>
        <taxon>Papilionoideae</taxon>
        <taxon>50 kb inversion clade</taxon>
        <taxon>dalbergioids sensu lato</taxon>
        <taxon>Dalbergieae</taxon>
        <taxon>Pterocarpus clade</taxon>
        <taxon>Stylosanthes</taxon>
    </lineage>
</organism>
<sequence length="334" mass="36599">MPGTNLNLLNVVDPGIDAINNNKFNDANVLNGDDVIENNEDGETKRLSSLSRIEMELDHHMDTGYGKLGPEEVEANAQIVEAQIIVVKNKEVGAAWKAEGEKNLAPLGSNSRPQVCDGSGSSSNCPYPAGFEPSNGYTHVHREIRAQCSPNVVRETPETVEEQVSVSPSVNDAKLVVRDGVPSQEEGQCSVETLYLINEGGFRLCEEVVKGDEAIEGVDLSVCGAEDRTGKIQESEEEERSDETLYRINRDVFNGHHTCAIVTENDDEVQSQHVVSSATGNAVHKIEFHGCGTENDLIEEDTDFDEEWEEECRIEATETKSVWGKGGLFFDSND</sequence>
<evidence type="ECO:0000313" key="1">
    <source>
        <dbReference type="EMBL" id="MED6126638.1"/>
    </source>
</evidence>
<gene>
    <name evidence="1" type="ORF">PIB30_080387</name>
</gene>
<keyword evidence="2" id="KW-1185">Reference proteome</keyword>
<accession>A0ABU6RSK4</accession>
<name>A0ABU6RSK4_9FABA</name>
<reference evidence="1 2" key="1">
    <citation type="journal article" date="2023" name="Plants (Basel)">
        <title>Bridging the Gap: Combining Genomics and Transcriptomics Approaches to Understand Stylosanthes scabra, an Orphan Legume from the Brazilian Caatinga.</title>
        <authorList>
            <person name="Ferreira-Neto J.R.C."/>
            <person name="da Silva M.D."/>
            <person name="Binneck E."/>
            <person name="de Melo N.F."/>
            <person name="da Silva R.H."/>
            <person name="de Melo A.L.T.M."/>
            <person name="Pandolfi V."/>
            <person name="Bustamante F.O."/>
            <person name="Brasileiro-Vidal A.C."/>
            <person name="Benko-Iseppon A.M."/>
        </authorList>
    </citation>
    <scope>NUCLEOTIDE SEQUENCE [LARGE SCALE GENOMIC DNA]</scope>
    <source>
        <tissue evidence="1">Leaves</tissue>
    </source>
</reference>
<comment type="caution">
    <text evidence="1">The sequence shown here is derived from an EMBL/GenBank/DDBJ whole genome shotgun (WGS) entry which is preliminary data.</text>
</comment>
<dbReference type="EMBL" id="JASCZI010031377">
    <property type="protein sequence ID" value="MED6126638.1"/>
    <property type="molecule type" value="Genomic_DNA"/>
</dbReference>
<evidence type="ECO:0000313" key="2">
    <source>
        <dbReference type="Proteomes" id="UP001341840"/>
    </source>
</evidence>